<reference evidence="1" key="1">
    <citation type="submission" date="2014-09" db="EMBL/GenBank/DDBJ databases">
        <authorList>
            <person name="Magalhaes I.L.F."/>
            <person name="Oliveira U."/>
            <person name="Santos F.R."/>
            <person name="Vidigal T.H.D.A."/>
            <person name="Brescovit A.D."/>
            <person name="Santos A.J."/>
        </authorList>
    </citation>
    <scope>NUCLEOTIDE SEQUENCE</scope>
    <source>
        <tissue evidence="1">Shoot tissue taken approximately 20 cm above the soil surface</tissue>
    </source>
</reference>
<proteinExistence type="predicted"/>
<protein>
    <submittedName>
        <fullName evidence="1">Uncharacterized protein</fullName>
    </submittedName>
</protein>
<evidence type="ECO:0000313" key="1">
    <source>
        <dbReference type="EMBL" id="JAD71141.1"/>
    </source>
</evidence>
<dbReference type="AlphaFoldDB" id="A0A0A9C6H4"/>
<dbReference type="EMBL" id="GBRH01226754">
    <property type="protein sequence ID" value="JAD71141.1"/>
    <property type="molecule type" value="Transcribed_RNA"/>
</dbReference>
<name>A0A0A9C6H4_ARUDO</name>
<sequence>MSSCFNISVTSTSAVHSLHDDDTTSSPALGSSMMGKRTRLLRMLCRDRKKQRSHPRRFHVQKRCKRSTTEVFPIECSLGWFLAGQRTILGSLEHSGMVLGRLKNLSSPDSGEV</sequence>
<organism evidence="1">
    <name type="scientific">Arundo donax</name>
    <name type="common">Giant reed</name>
    <name type="synonym">Donax arundinaceus</name>
    <dbReference type="NCBI Taxonomy" id="35708"/>
    <lineage>
        <taxon>Eukaryota</taxon>
        <taxon>Viridiplantae</taxon>
        <taxon>Streptophyta</taxon>
        <taxon>Embryophyta</taxon>
        <taxon>Tracheophyta</taxon>
        <taxon>Spermatophyta</taxon>
        <taxon>Magnoliopsida</taxon>
        <taxon>Liliopsida</taxon>
        <taxon>Poales</taxon>
        <taxon>Poaceae</taxon>
        <taxon>PACMAD clade</taxon>
        <taxon>Arundinoideae</taxon>
        <taxon>Arundineae</taxon>
        <taxon>Arundo</taxon>
    </lineage>
</organism>
<accession>A0A0A9C6H4</accession>
<reference evidence="1" key="2">
    <citation type="journal article" date="2015" name="Data Brief">
        <title>Shoot transcriptome of the giant reed, Arundo donax.</title>
        <authorList>
            <person name="Barrero R.A."/>
            <person name="Guerrero F.D."/>
            <person name="Moolhuijzen P."/>
            <person name="Goolsby J.A."/>
            <person name="Tidwell J."/>
            <person name="Bellgard S.E."/>
            <person name="Bellgard M.I."/>
        </authorList>
    </citation>
    <scope>NUCLEOTIDE SEQUENCE</scope>
    <source>
        <tissue evidence="1">Shoot tissue taken approximately 20 cm above the soil surface</tissue>
    </source>
</reference>